<gene>
    <name evidence="6" type="ORF">DMC30DRAFT_416262</name>
</gene>
<reference evidence="6 7" key="1">
    <citation type="submission" date="2019-03" db="EMBL/GenBank/DDBJ databases">
        <title>Rhodosporidium diobovatum UCD-FST 08-225 genome sequencing, assembly, and annotation.</title>
        <authorList>
            <person name="Fakankun I.U."/>
            <person name="Fristensky B."/>
            <person name="Levin D.B."/>
        </authorList>
    </citation>
    <scope>NUCLEOTIDE SEQUENCE [LARGE SCALE GENOMIC DNA]</scope>
    <source>
        <strain evidence="6 7">UCD-FST 08-225</strain>
    </source>
</reference>
<comment type="subcellular location">
    <subcellularLocation>
        <location evidence="2">Cytoplasm</location>
    </subcellularLocation>
    <subcellularLocation>
        <location evidence="1">Nucleus</location>
    </subcellularLocation>
</comment>
<keyword evidence="3" id="KW-0539">Nucleus</keyword>
<dbReference type="InterPro" id="IPR004827">
    <property type="entry name" value="bZIP"/>
</dbReference>
<dbReference type="OrthoDB" id="2593073at2759"/>
<evidence type="ECO:0000256" key="3">
    <source>
        <dbReference type="ARBA" id="ARBA00023242"/>
    </source>
</evidence>
<dbReference type="PROSITE" id="PS50217">
    <property type="entry name" value="BZIP"/>
    <property type="match status" value="1"/>
</dbReference>
<dbReference type="InterPro" id="IPR046347">
    <property type="entry name" value="bZIP_sf"/>
</dbReference>
<dbReference type="STRING" id="5288.A0A5C5FWI4"/>
<dbReference type="InterPro" id="IPR050936">
    <property type="entry name" value="AP-1-like"/>
</dbReference>
<feature type="region of interest" description="Disordered" evidence="4">
    <location>
        <begin position="163"/>
        <end position="275"/>
    </location>
</feature>
<dbReference type="AlphaFoldDB" id="A0A5C5FWI4"/>
<feature type="compositionally biased region" description="Low complexity" evidence="4">
    <location>
        <begin position="9"/>
        <end position="31"/>
    </location>
</feature>
<feature type="compositionally biased region" description="Basic and acidic residues" evidence="4">
    <location>
        <begin position="97"/>
        <end position="117"/>
    </location>
</feature>
<dbReference type="SUPFAM" id="SSF57959">
    <property type="entry name" value="Leucine zipper domain"/>
    <property type="match status" value="1"/>
</dbReference>
<feature type="region of interest" description="Disordered" evidence="4">
    <location>
        <begin position="1"/>
        <end position="134"/>
    </location>
</feature>
<dbReference type="Gene3D" id="1.10.238.100">
    <property type="entry name" value="YAP1 redox domain. Chain B"/>
    <property type="match status" value="1"/>
</dbReference>
<feature type="compositionally biased region" description="Low complexity" evidence="4">
    <location>
        <begin position="188"/>
        <end position="208"/>
    </location>
</feature>
<dbReference type="Proteomes" id="UP000311382">
    <property type="component" value="Unassembled WGS sequence"/>
</dbReference>
<dbReference type="EMBL" id="SOZI01000048">
    <property type="protein sequence ID" value="TNY21243.1"/>
    <property type="molecule type" value="Genomic_DNA"/>
</dbReference>
<feature type="compositionally biased region" description="Pro residues" evidence="4">
    <location>
        <begin position="263"/>
        <end position="272"/>
    </location>
</feature>
<dbReference type="Pfam" id="PF00170">
    <property type="entry name" value="bZIP_1"/>
    <property type="match status" value="1"/>
</dbReference>
<evidence type="ECO:0000256" key="2">
    <source>
        <dbReference type="ARBA" id="ARBA00004496"/>
    </source>
</evidence>
<dbReference type="InterPro" id="IPR023167">
    <property type="entry name" value="Yap1_redox_dom_sf"/>
</dbReference>
<evidence type="ECO:0000256" key="1">
    <source>
        <dbReference type="ARBA" id="ARBA00004123"/>
    </source>
</evidence>
<evidence type="ECO:0000259" key="5">
    <source>
        <dbReference type="PROSITE" id="PS50217"/>
    </source>
</evidence>
<dbReference type="InterPro" id="IPR013910">
    <property type="entry name" value="TF_PAP1"/>
</dbReference>
<feature type="compositionally biased region" description="Acidic residues" evidence="4">
    <location>
        <begin position="332"/>
        <end position="346"/>
    </location>
</feature>
<accession>A0A5C5FWI4</accession>
<dbReference type="CDD" id="cd14688">
    <property type="entry name" value="bZIP_YAP"/>
    <property type="match status" value="1"/>
</dbReference>
<dbReference type="Pfam" id="PF08601">
    <property type="entry name" value="PAP1"/>
    <property type="match status" value="1"/>
</dbReference>
<dbReference type="GO" id="GO:0000976">
    <property type="term" value="F:transcription cis-regulatory region binding"/>
    <property type="evidence" value="ECO:0007669"/>
    <property type="project" value="InterPro"/>
</dbReference>
<feature type="compositionally biased region" description="Low complexity" evidence="4">
    <location>
        <begin position="72"/>
        <end position="88"/>
    </location>
</feature>
<feature type="domain" description="BZIP" evidence="5">
    <location>
        <begin position="116"/>
        <end position="169"/>
    </location>
</feature>
<dbReference type="GO" id="GO:0001228">
    <property type="term" value="F:DNA-binding transcription activator activity, RNA polymerase II-specific"/>
    <property type="evidence" value="ECO:0007669"/>
    <property type="project" value="TreeGrafter"/>
</dbReference>
<name>A0A5C5FWI4_9BASI</name>
<dbReference type="PANTHER" id="PTHR40621">
    <property type="entry name" value="TRANSCRIPTION FACTOR KAPC-RELATED"/>
    <property type="match status" value="1"/>
</dbReference>
<evidence type="ECO:0000313" key="6">
    <source>
        <dbReference type="EMBL" id="TNY21243.1"/>
    </source>
</evidence>
<dbReference type="GO" id="GO:0005737">
    <property type="term" value="C:cytoplasm"/>
    <property type="evidence" value="ECO:0007669"/>
    <property type="project" value="UniProtKB-SubCell"/>
</dbReference>
<dbReference type="SMART" id="SM00338">
    <property type="entry name" value="BRLZ"/>
    <property type="match status" value="1"/>
</dbReference>
<dbReference type="PANTHER" id="PTHR40621:SF6">
    <property type="entry name" value="AP-1-LIKE TRANSCRIPTION FACTOR YAP1-RELATED"/>
    <property type="match status" value="1"/>
</dbReference>
<feature type="compositionally biased region" description="Pro residues" evidence="4">
    <location>
        <begin position="227"/>
        <end position="240"/>
    </location>
</feature>
<comment type="caution">
    <text evidence="6">The sequence shown here is derived from an EMBL/GenBank/DDBJ whole genome shotgun (WGS) entry which is preliminary data.</text>
</comment>
<protein>
    <recommendedName>
        <fullName evidence="5">BZIP domain-containing protein</fullName>
    </recommendedName>
</protein>
<dbReference type="PROSITE" id="PS00036">
    <property type="entry name" value="BZIP_BASIC"/>
    <property type="match status" value="1"/>
</dbReference>
<organism evidence="6 7">
    <name type="scientific">Rhodotorula diobovata</name>
    <dbReference type="NCBI Taxonomy" id="5288"/>
    <lineage>
        <taxon>Eukaryota</taxon>
        <taxon>Fungi</taxon>
        <taxon>Dikarya</taxon>
        <taxon>Basidiomycota</taxon>
        <taxon>Pucciniomycotina</taxon>
        <taxon>Microbotryomycetes</taxon>
        <taxon>Sporidiobolales</taxon>
        <taxon>Sporidiobolaceae</taxon>
        <taxon>Rhodotorula</taxon>
    </lineage>
</organism>
<keyword evidence="7" id="KW-1185">Reference proteome</keyword>
<dbReference type="GO" id="GO:0090575">
    <property type="term" value="C:RNA polymerase II transcription regulator complex"/>
    <property type="evidence" value="ECO:0007669"/>
    <property type="project" value="TreeGrafter"/>
</dbReference>
<proteinExistence type="predicted"/>
<feature type="region of interest" description="Disordered" evidence="4">
    <location>
        <begin position="314"/>
        <end position="351"/>
    </location>
</feature>
<sequence length="453" mass="47929">MSHPAHILPARPAGTAPPSSSGSPRPPGSSSHATAVLNEAAGHLSLRDNGLSPHAPIASSSRCDVALPPAPADALADAASASRHQQQQQKKKRGRKRLAEPLDDIKDNPSLDADAKRKLQNRAAQRAFRERKEKHMADLEERVKTQEAQLEAFRETVRRLVAENEALRSGQDPPRTSLPPDLAPSPSAPSASNMLSASPPVVSSAASPQDVKPALSGTPLSPSVTVGPPPADIPHAPVPDRPAASVQSSSSGIPVDPSLSVQNPPPAVPPAPVDTAMPSFDDLSFDFDAPFDFSESITLPPLFSSLLDGGGGAVAGTGQTAGDARAPPTSDAYEDDTCPGEDDDDPTPLPGGRIPCDKPECDFSNQSCMLPIPWRPPTVSDEKHLWLAQKCWAKLLSHPLFSQVDADELCAELRNRTRCSTDGRLVCHKGDVCDIFRSIPLKAKLRAQALSMR</sequence>
<dbReference type="GO" id="GO:0033554">
    <property type="term" value="P:cellular response to stress"/>
    <property type="evidence" value="ECO:0007669"/>
    <property type="project" value="UniProtKB-ARBA"/>
</dbReference>
<evidence type="ECO:0000313" key="7">
    <source>
        <dbReference type="Proteomes" id="UP000311382"/>
    </source>
</evidence>
<dbReference type="Gene3D" id="1.20.5.170">
    <property type="match status" value="1"/>
</dbReference>
<dbReference type="SUPFAM" id="SSF111430">
    <property type="entry name" value="YAP1 redox domain"/>
    <property type="match status" value="1"/>
</dbReference>
<evidence type="ECO:0000256" key="4">
    <source>
        <dbReference type="SAM" id="MobiDB-lite"/>
    </source>
</evidence>